<dbReference type="GO" id="GO:0008200">
    <property type="term" value="F:ion channel inhibitor activity"/>
    <property type="evidence" value="ECO:0007669"/>
    <property type="project" value="InterPro"/>
</dbReference>
<feature type="chain" id="PRO_5014336813" evidence="5">
    <location>
        <begin position="21"/>
        <end position="60"/>
    </location>
</feature>
<evidence type="ECO:0000256" key="2">
    <source>
        <dbReference type="ARBA" id="ARBA00022525"/>
    </source>
</evidence>
<reference evidence="6" key="1">
    <citation type="journal article" date="2017" name="Toxicon">
        <title>Venom-gland transcriptomics and venom proteomics of the Hentz striped scorpion (Centruroides hentzi; Buthidae) reveal high toxin diversity in a harmless member of a lethal family.</title>
        <authorList>
            <person name="Ward M.J."/>
            <person name="Ellsworth S.A."/>
            <person name="Rokyta D.R."/>
        </authorList>
    </citation>
    <scope>NUCLEOTIDE SEQUENCE</scope>
    <source>
        <tissue evidence="6">Venom gland</tissue>
    </source>
</reference>
<dbReference type="GO" id="GO:0015459">
    <property type="term" value="F:potassium channel regulator activity"/>
    <property type="evidence" value="ECO:0007669"/>
    <property type="project" value="UniProtKB-KW"/>
</dbReference>
<name>A0A2I9LNP7_9SCOR</name>
<proteinExistence type="predicted"/>
<protein>
    <submittedName>
        <fullName evidence="6">AKTx</fullName>
    </submittedName>
</protein>
<evidence type="ECO:0000256" key="1">
    <source>
        <dbReference type="ARBA" id="ARBA00004613"/>
    </source>
</evidence>
<dbReference type="Pfam" id="PF00451">
    <property type="entry name" value="Toxin_2"/>
    <property type="match status" value="1"/>
</dbReference>
<organism evidence="6">
    <name type="scientific">Centruroides hentzi</name>
    <dbReference type="NCBI Taxonomy" id="88313"/>
    <lineage>
        <taxon>Eukaryota</taxon>
        <taxon>Metazoa</taxon>
        <taxon>Ecdysozoa</taxon>
        <taxon>Arthropoda</taxon>
        <taxon>Chelicerata</taxon>
        <taxon>Arachnida</taxon>
        <taxon>Scorpiones</taxon>
        <taxon>Buthida</taxon>
        <taxon>Buthoidea</taxon>
        <taxon>Buthidae</taxon>
        <taxon>Centruroides</taxon>
    </lineage>
</organism>
<evidence type="ECO:0000256" key="4">
    <source>
        <dbReference type="ARBA" id="ARBA00022872"/>
    </source>
</evidence>
<evidence type="ECO:0000256" key="5">
    <source>
        <dbReference type="SAM" id="SignalP"/>
    </source>
</evidence>
<feature type="signal peptide" evidence="5">
    <location>
        <begin position="1"/>
        <end position="20"/>
    </location>
</feature>
<keyword evidence="2" id="KW-0964">Secreted</keyword>
<evidence type="ECO:0000313" key="6">
    <source>
        <dbReference type="EMBL" id="MBW20009.1"/>
    </source>
</evidence>
<dbReference type="InterPro" id="IPR001947">
    <property type="entry name" value="Scorpion_toxinS_K_inh"/>
</dbReference>
<keyword evidence="4" id="KW-0800">Toxin</keyword>
<dbReference type="SUPFAM" id="SSF57095">
    <property type="entry name" value="Scorpion toxin-like"/>
    <property type="match status" value="1"/>
</dbReference>
<dbReference type="Gene3D" id="3.30.30.10">
    <property type="entry name" value="Knottin, scorpion toxin-like"/>
    <property type="match status" value="1"/>
</dbReference>
<accession>A0A2I9LNP7</accession>
<dbReference type="AlphaFoldDB" id="A0A2I9LNP7"/>
<keyword evidence="3" id="KW-0632">Potassium channel impairing toxin</keyword>
<comment type="subcellular location">
    <subcellularLocation>
        <location evidence="1">Secreted</location>
    </subcellularLocation>
</comment>
<evidence type="ECO:0000256" key="3">
    <source>
        <dbReference type="ARBA" id="ARBA00022773"/>
    </source>
</evidence>
<dbReference type="EMBL" id="GFWZ01000019">
    <property type="protein sequence ID" value="MBW20009.1"/>
    <property type="molecule type" value="Transcribed_RNA"/>
</dbReference>
<sequence>MKAVYVILIILSICPMFDSALKLKAIDKTCFIMFQCWIPCYKATGKFLGICSNKVCKCLI</sequence>
<keyword evidence="4" id="KW-0872">Ion channel impairing toxin</keyword>
<dbReference type="InterPro" id="IPR036574">
    <property type="entry name" value="Scorpion_toxin-like_sf"/>
</dbReference>
<dbReference type="GO" id="GO:0005576">
    <property type="term" value="C:extracellular region"/>
    <property type="evidence" value="ECO:0007669"/>
    <property type="project" value="UniProtKB-SubCell"/>
</dbReference>
<keyword evidence="5" id="KW-0732">Signal</keyword>